<accession>A0A1C6S9E3</accession>
<evidence type="ECO:0000313" key="2">
    <source>
        <dbReference type="Proteomes" id="UP000199413"/>
    </source>
</evidence>
<evidence type="ECO:0000313" key="1">
    <source>
        <dbReference type="EMBL" id="SCL26095.1"/>
    </source>
</evidence>
<name>A0A1C6S9E3_9ACTN</name>
<dbReference type="Proteomes" id="UP000199413">
    <property type="component" value="Unassembled WGS sequence"/>
</dbReference>
<dbReference type="EMBL" id="FMHV01000002">
    <property type="protein sequence ID" value="SCL26095.1"/>
    <property type="molecule type" value="Genomic_DNA"/>
</dbReference>
<dbReference type="AlphaFoldDB" id="A0A1C6S9E3"/>
<organism evidence="1 2">
    <name type="scientific">Micromonospora rhizosphaerae</name>
    <dbReference type="NCBI Taxonomy" id="568872"/>
    <lineage>
        <taxon>Bacteria</taxon>
        <taxon>Bacillati</taxon>
        <taxon>Actinomycetota</taxon>
        <taxon>Actinomycetes</taxon>
        <taxon>Micromonosporales</taxon>
        <taxon>Micromonosporaceae</taxon>
        <taxon>Micromonospora</taxon>
    </lineage>
</organism>
<reference evidence="2" key="1">
    <citation type="submission" date="2016-06" db="EMBL/GenBank/DDBJ databases">
        <authorList>
            <person name="Varghese N."/>
            <person name="Submissions Spin"/>
        </authorList>
    </citation>
    <scope>NUCLEOTIDE SEQUENCE [LARGE SCALE GENOMIC DNA]</scope>
    <source>
        <strain evidence="2">DSM 45431</strain>
    </source>
</reference>
<sequence length="310" mass="34355">MNIAETLSVRDARVRLPSILERFRAGDGAPVALGAHGRAEAVLMPAGLFAKLTAAAPADSFVAAPVDPLVAAAAALRIEPRTRRWAHLSLCILDAVYSIGQRYEKVVEICNRYAEIAGLRDRYLSIGRSSNVTGEQDLRSFRDWAVQRGADRLAEEDLQCRNRTHRNRLAPYKSVAVTAYADVLCRHGITSLREAAELLTDDGRLASVEADLRRVPGNGLNDVRLDYFWMLVGDDQRIKPDTMVRRWVRDALGLPSLPTAADARAHVVATASKIGCTPWELDHAIWLHQRRTPRPAGRGKWKRTDLRGNA</sequence>
<proteinExistence type="predicted"/>
<dbReference type="OrthoDB" id="2962349at2"/>
<protein>
    <submittedName>
        <fullName evidence="1">Uncharacterized protein</fullName>
    </submittedName>
</protein>
<gene>
    <name evidence="1" type="ORF">GA0070624_3237</name>
</gene>
<dbReference type="RefSeq" id="WP_141715040.1">
    <property type="nucleotide sequence ID" value="NZ_FMHV01000002.1"/>
</dbReference>
<keyword evidence="2" id="KW-1185">Reference proteome</keyword>